<reference evidence="2 3" key="1">
    <citation type="journal article" date="2024" name="J. Plant Pathol.">
        <title>Sequence and assembly of the genome of Seiridium unicorne, isolate CBS 538.82, causal agent of cypress canker disease.</title>
        <authorList>
            <person name="Scali E."/>
            <person name="Rocca G.D."/>
            <person name="Danti R."/>
            <person name="Garbelotto M."/>
            <person name="Barberini S."/>
            <person name="Baroncelli R."/>
            <person name="Emiliani G."/>
        </authorList>
    </citation>
    <scope>NUCLEOTIDE SEQUENCE [LARGE SCALE GENOMIC DNA]</scope>
    <source>
        <strain evidence="2 3">BM-138-508</strain>
    </source>
</reference>
<dbReference type="Proteomes" id="UP001408356">
    <property type="component" value="Unassembled WGS sequence"/>
</dbReference>
<sequence length="316" mass="34547">MFEDFTFDQKKVKSGDRSDFEPHLSPKDAPVARLPLQAAPAIRRPTYHHHDGQNASGTIDTLVQQMSRQTLLPYVRSDGRVRAIPQLEDSTGWPVPIYRPNYSTPPRQNPASVAPTRSEKVCEAPLAALSATGSRYVATGPTSSPASCPSQLRLDPELSNNTSNPRAVREALVEDMITHGVQCKVQASSSIAPVSTSLSTVPTIQASKVEDDTDLSMLDVDRSQDVLGPIEVDDAFDEKREEALLRSMVSLRQAGAPGGIRRSSGLRFCTSAEAAFRQKNLKRNKIKMRKRDKPKSIEAAQMPTPPPEDVGNQLPV</sequence>
<feature type="region of interest" description="Disordered" evidence="1">
    <location>
        <begin position="280"/>
        <end position="316"/>
    </location>
</feature>
<comment type="caution">
    <text evidence="2">The sequence shown here is derived from an EMBL/GenBank/DDBJ whole genome shotgun (WGS) entry which is preliminary data.</text>
</comment>
<accession>A0ABR2VI52</accession>
<organism evidence="2 3">
    <name type="scientific">Seiridium unicorne</name>
    <dbReference type="NCBI Taxonomy" id="138068"/>
    <lineage>
        <taxon>Eukaryota</taxon>
        <taxon>Fungi</taxon>
        <taxon>Dikarya</taxon>
        <taxon>Ascomycota</taxon>
        <taxon>Pezizomycotina</taxon>
        <taxon>Sordariomycetes</taxon>
        <taxon>Xylariomycetidae</taxon>
        <taxon>Amphisphaeriales</taxon>
        <taxon>Sporocadaceae</taxon>
        <taxon>Seiridium</taxon>
    </lineage>
</organism>
<evidence type="ECO:0000256" key="1">
    <source>
        <dbReference type="SAM" id="MobiDB-lite"/>
    </source>
</evidence>
<evidence type="ECO:0000313" key="2">
    <source>
        <dbReference type="EMBL" id="KAK9426176.1"/>
    </source>
</evidence>
<feature type="region of interest" description="Disordered" evidence="1">
    <location>
        <begin position="1"/>
        <end position="32"/>
    </location>
</feature>
<proteinExistence type="predicted"/>
<protein>
    <submittedName>
        <fullName evidence="2">Uncharacterized protein</fullName>
    </submittedName>
</protein>
<feature type="compositionally biased region" description="Basic residues" evidence="1">
    <location>
        <begin position="280"/>
        <end position="293"/>
    </location>
</feature>
<name>A0ABR2VI52_9PEZI</name>
<gene>
    <name evidence="2" type="ORF">SUNI508_12537</name>
</gene>
<evidence type="ECO:0000313" key="3">
    <source>
        <dbReference type="Proteomes" id="UP001408356"/>
    </source>
</evidence>
<keyword evidence="3" id="KW-1185">Reference proteome</keyword>
<feature type="compositionally biased region" description="Basic and acidic residues" evidence="1">
    <location>
        <begin position="7"/>
        <end position="26"/>
    </location>
</feature>
<dbReference type="EMBL" id="JARVKF010000004">
    <property type="protein sequence ID" value="KAK9426176.1"/>
    <property type="molecule type" value="Genomic_DNA"/>
</dbReference>